<protein>
    <recommendedName>
        <fullName evidence="2">3-hydroxyisobutyryl-CoA hydrolase</fullName>
        <ecNumber evidence="2">3.1.2.4</ecNumber>
    </recommendedName>
</protein>
<dbReference type="PANTHER" id="PTHR43176">
    <property type="entry name" value="3-HYDROXYISOBUTYRYL-COA HYDROLASE-RELATED"/>
    <property type="match status" value="1"/>
</dbReference>
<accession>A0A660CHI7</accession>
<evidence type="ECO:0000313" key="6">
    <source>
        <dbReference type="Proteomes" id="UP000317303"/>
    </source>
</evidence>
<dbReference type="PANTHER" id="PTHR43176:SF3">
    <property type="entry name" value="3-HYDROXYISOBUTYRYL-COA HYDROLASE, MITOCHONDRIAL"/>
    <property type="match status" value="1"/>
</dbReference>
<evidence type="ECO:0000256" key="1">
    <source>
        <dbReference type="ARBA" id="ARBA00001709"/>
    </source>
</evidence>
<comment type="catalytic activity">
    <reaction evidence="1">
        <text>3-hydroxy-2-methylpropanoyl-CoA + H2O = 3-hydroxy-2-methylpropanoate + CoA + H(+)</text>
        <dbReference type="Rhea" id="RHEA:20888"/>
        <dbReference type="ChEBI" id="CHEBI:11805"/>
        <dbReference type="ChEBI" id="CHEBI:15377"/>
        <dbReference type="ChEBI" id="CHEBI:15378"/>
        <dbReference type="ChEBI" id="CHEBI:57287"/>
        <dbReference type="ChEBI" id="CHEBI:57340"/>
        <dbReference type="EC" id="3.1.2.4"/>
    </reaction>
</comment>
<dbReference type="InterPro" id="IPR029045">
    <property type="entry name" value="ClpP/crotonase-like_dom_sf"/>
</dbReference>
<keyword evidence="6" id="KW-1185">Reference proteome</keyword>
<dbReference type="EMBL" id="VLJV01000001">
    <property type="protein sequence ID" value="TWH22930.1"/>
    <property type="molecule type" value="Genomic_DNA"/>
</dbReference>
<proteinExistence type="predicted"/>
<dbReference type="NCBIfam" id="NF004127">
    <property type="entry name" value="PRK05617.1"/>
    <property type="match status" value="1"/>
</dbReference>
<evidence type="ECO:0000256" key="3">
    <source>
        <dbReference type="ARBA" id="ARBA00022801"/>
    </source>
</evidence>
<dbReference type="Gene3D" id="3.90.226.10">
    <property type="entry name" value="2-enoyl-CoA Hydratase, Chain A, domain 1"/>
    <property type="match status" value="1"/>
</dbReference>
<dbReference type="Pfam" id="PF16113">
    <property type="entry name" value="ECH_2"/>
    <property type="match status" value="1"/>
</dbReference>
<evidence type="ECO:0000259" key="4">
    <source>
        <dbReference type="Pfam" id="PF16113"/>
    </source>
</evidence>
<dbReference type="AlphaFoldDB" id="A0A660CHI7"/>
<dbReference type="InterPro" id="IPR032259">
    <property type="entry name" value="HIBYL-CoA-H"/>
</dbReference>
<name>A0A660CHI7_9PSEU</name>
<keyword evidence="3" id="KW-0378">Hydrolase</keyword>
<dbReference type="CDD" id="cd06558">
    <property type="entry name" value="crotonase-like"/>
    <property type="match status" value="1"/>
</dbReference>
<feature type="domain" description="Enoyl-CoA hydratase/isomerase" evidence="4">
    <location>
        <begin position="16"/>
        <end position="332"/>
    </location>
</feature>
<organism evidence="5 6">
    <name type="scientific">Prauserella rugosa</name>
    <dbReference type="NCBI Taxonomy" id="43354"/>
    <lineage>
        <taxon>Bacteria</taxon>
        <taxon>Bacillati</taxon>
        <taxon>Actinomycetota</taxon>
        <taxon>Actinomycetes</taxon>
        <taxon>Pseudonocardiales</taxon>
        <taxon>Pseudonocardiaceae</taxon>
        <taxon>Prauserella</taxon>
    </lineage>
</organism>
<dbReference type="EC" id="3.1.2.4" evidence="2"/>
<dbReference type="SUPFAM" id="SSF52096">
    <property type="entry name" value="ClpP/crotonase"/>
    <property type="match status" value="1"/>
</dbReference>
<dbReference type="Proteomes" id="UP000317303">
    <property type="component" value="Unassembled WGS sequence"/>
</dbReference>
<dbReference type="GO" id="GO:0006574">
    <property type="term" value="P:L-valine catabolic process"/>
    <property type="evidence" value="ECO:0007669"/>
    <property type="project" value="TreeGrafter"/>
</dbReference>
<evidence type="ECO:0000313" key="5">
    <source>
        <dbReference type="EMBL" id="TWH22930.1"/>
    </source>
</evidence>
<dbReference type="RefSeq" id="WP_030531198.1">
    <property type="nucleotide sequence ID" value="NZ_JOIJ01000004.1"/>
</dbReference>
<dbReference type="GO" id="GO:0003860">
    <property type="term" value="F:3-hydroxyisobutyryl-CoA hydrolase activity"/>
    <property type="evidence" value="ECO:0007669"/>
    <property type="project" value="UniProtKB-EC"/>
</dbReference>
<comment type="caution">
    <text evidence="5">The sequence shown here is derived from an EMBL/GenBank/DDBJ whole genome shotgun (WGS) entry which is preliminary data.</text>
</comment>
<evidence type="ECO:0000256" key="2">
    <source>
        <dbReference type="ARBA" id="ARBA00011915"/>
    </source>
</evidence>
<dbReference type="InterPro" id="IPR045004">
    <property type="entry name" value="ECH_dom"/>
</dbReference>
<gene>
    <name evidence="5" type="ORF">JD82_04822</name>
</gene>
<reference evidence="5 6" key="1">
    <citation type="submission" date="2019-07" db="EMBL/GenBank/DDBJ databases">
        <title>R&amp;d 2014.</title>
        <authorList>
            <person name="Klenk H.-P."/>
        </authorList>
    </citation>
    <scope>NUCLEOTIDE SEQUENCE [LARGE SCALE GENOMIC DNA]</scope>
    <source>
        <strain evidence="5 6">DSM 43194</strain>
    </source>
</reference>
<sequence length="341" mass="36818">MEDRTGVACRVHGTAGHLTLDRAEALNALNLPMIRHMHAALDLWEDDDAVSVVVLDSASPRAFCAGGDIGVVHRSARSDPEQARQLWREEYRLDARLTRYPKPVVTLIDGLALGGGMGIGCHAAVRVVTERAQLAMPEVAIGLAPDVAGTWLLTHAPGRIGTHLALTGTRVGAGDAVYCGLADHVVDSSLLRQLRADLFAGCPPAETVAKYSRPPEPTLAEHRAWIDRCYTPVDVAAIVEELRAAAATDALNALAAGSPTALKVTLRALQRASTIPAIEDCLVQDYRVCSRFLAHPDLEEGIRAKIIDKDHAPRWNPARLDELSDADVERFFAPLPDDLRL</sequence>
<dbReference type="GO" id="GO:0005829">
    <property type="term" value="C:cytosol"/>
    <property type="evidence" value="ECO:0007669"/>
    <property type="project" value="TreeGrafter"/>
</dbReference>
<dbReference type="OrthoDB" id="9790967at2"/>